<keyword evidence="2" id="KW-1185">Reference proteome</keyword>
<evidence type="ECO:0000313" key="1">
    <source>
        <dbReference type="EMBL" id="PSL18127.1"/>
    </source>
</evidence>
<evidence type="ECO:0000313" key="2">
    <source>
        <dbReference type="Proteomes" id="UP000240418"/>
    </source>
</evidence>
<gene>
    <name evidence="1" type="ORF">CLV88_11251</name>
</gene>
<dbReference type="EMBL" id="PYGJ01000012">
    <property type="protein sequence ID" value="PSL18127.1"/>
    <property type="molecule type" value="Genomic_DNA"/>
</dbReference>
<protein>
    <submittedName>
        <fullName evidence="1">Uncharacterized protein</fullName>
    </submittedName>
</protein>
<sequence>MHVSPIWFEHNATERNQLHFRGDLCAMRVVNTLAKLFKTCSDMLSK</sequence>
<dbReference type="AlphaFoldDB" id="A0A2P8F8S9"/>
<proteinExistence type="predicted"/>
<organism evidence="1 2">
    <name type="scientific">Shimia abyssi</name>
    <dbReference type="NCBI Taxonomy" id="1662395"/>
    <lineage>
        <taxon>Bacteria</taxon>
        <taxon>Pseudomonadati</taxon>
        <taxon>Pseudomonadota</taxon>
        <taxon>Alphaproteobacteria</taxon>
        <taxon>Rhodobacterales</taxon>
        <taxon>Roseobacteraceae</taxon>
    </lineage>
</organism>
<name>A0A2P8F8S9_9RHOB</name>
<accession>A0A2P8F8S9</accession>
<reference evidence="1 2" key="1">
    <citation type="submission" date="2018-03" db="EMBL/GenBank/DDBJ databases">
        <title>Genomic Encyclopedia of Archaeal and Bacterial Type Strains, Phase II (KMG-II): from individual species to whole genera.</title>
        <authorList>
            <person name="Goeker M."/>
        </authorList>
    </citation>
    <scope>NUCLEOTIDE SEQUENCE [LARGE SCALE GENOMIC DNA]</scope>
    <source>
        <strain evidence="1 2">DSM 100673</strain>
    </source>
</reference>
<comment type="caution">
    <text evidence="1">The sequence shown here is derived from an EMBL/GenBank/DDBJ whole genome shotgun (WGS) entry which is preliminary data.</text>
</comment>
<dbReference type="Proteomes" id="UP000240418">
    <property type="component" value="Unassembled WGS sequence"/>
</dbReference>